<comment type="caution">
    <text evidence="2">The sequence shown here is derived from an EMBL/GenBank/DDBJ whole genome shotgun (WGS) entry which is preliminary data.</text>
</comment>
<evidence type="ECO:0000313" key="2">
    <source>
        <dbReference type="EMBL" id="MFC5828113.1"/>
    </source>
</evidence>
<dbReference type="RefSeq" id="WP_379517618.1">
    <property type="nucleotide sequence ID" value="NZ_JBHSPA010000035.1"/>
</dbReference>
<dbReference type="InterPro" id="IPR032349">
    <property type="entry name" value="DUF4865"/>
</dbReference>
<accession>A0ABW1CT52</accession>
<dbReference type="EMBL" id="JBHSPA010000035">
    <property type="protein sequence ID" value="MFC5828113.1"/>
    <property type="molecule type" value="Genomic_DNA"/>
</dbReference>
<dbReference type="Proteomes" id="UP001596058">
    <property type="component" value="Unassembled WGS sequence"/>
</dbReference>
<feature type="compositionally biased region" description="Basic and acidic residues" evidence="1">
    <location>
        <begin position="86"/>
        <end position="97"/>
    </location>
</feature>
<proteinExistence type="predicted"/>
<organism evidence="2 3">
    <name type="scientific">Nonomuraea insulae</name>
    <dbReference type="NCBI Taxonomy" id="1616787"/>
    <lineage>
        <taxon>Bacteria</taxon>
        <taxon>Bacillati</taxon>
        <taxon>Actinomycetota</taxon>
        <taxon>Actinomycetes</taxon>
        <taxon>Streptosporangiales</taxon>
        <taxon>Streptosporangiaceae</taxon>
        <taxon>Nonomuraea</taxon>
    </lineage>
</organism>
<keyword evidence="3" id="KW-1185">Reference proteome</keyword>
<dbReference type="Pfam" id="PF16157">
    <property type="entry name" value="DUF4865"/>
    <property type="match status" value="1"/>
</dbReference>
<protein>
    <submittedName>
        <fullName evidence="2">DUF4865 family protein</fullName>
    </submittedName>
</protein>
<evidence type="ECO:0000256" key="1">
    <source>
        <dbReference type="SAM" id="MobiDB-lite"/>
    </source>
</evidence>
<name>A0ABW1CT52_9ACTN</name>
<sequence>MYAKQYEITLPADYDMRIIRKRVADGGHVLDDRAGLGLKASSSTPMTRSDTPCRSRRMACPAGLPFRQRTDSDTRSTDNVSTEGVGRVDSEGGREGPEQVTEVPARTHGTTGALAAEGIDHERARRGGGADPPVQCAAV</sequence>
<evidence type="ECO:0000313" key="3">
    <source>
        <dbReference type="Proteomes" id="UP001596058"/>
    </source>
</evidence>
<reference evidence="3" key="1">
    <citation type="journal article" date="2019" name="Int. J. Syst. Evol. Microbiol.">
        <title>The Global Catalogue of Microorganisms (GCM) 10K type strain sequencing project: providing services to taxonomists for standard genome sequencing and annotation.</title>
        <authorList>
            <consortium name="The Broad Institute Genomics Platform"/>
            <consortium name="The Broad Institute Genome Sequencing Center for Infectious Disease"/>
            <person name="Wu L."/>
            <person name="Ma J."/>
        </authorList>
    </citation>
    <scope>NUCLEOTIDE SEQUENCE [LARGE SCALE GENOMIC DNA]</scope>
    <source>
        <strain evidence="3">CCUG 53903</strain>
    </source>
</reference>
<gene>
    <name evidence="2" type="ORF">ACFPZ3_29970</name>
</gene>
<feature type="region of interest" description="Disordered" evidence="1">
    <location>
        <begin position="37"/>
        <end position="113"/>
    </location>
</feature>
<feature type="compositionally biased region" description="Polar residues" evidence="1">
    <location>
        <begin position="40"/>
        <end position="52"/>
    </location>
</feature>